<reference evidence="1" key="3">
    <citation type="submission" date="2019-06" db="EMBL/GenBank/DDBJ databases">
        <authorList>
            <person name="Poynton C."/>
            <person name="Hasenbein S."/>
            <person name="Benoit J.B."/>
            <person name="Sepulveda M.S."/>
            <person name="Poelchau M.F."/>
            <person name="Murali S.C."/>
            <person name="Chen S."/>
            <person name="Glastad K.M."/>
            <person name="Werren J.H."/>
            <person name="Vineis J.H."/>
            <person name="Bowen J.L."/>
            <person name="Friedrich M."/>
            <person name="Jones J."/>
            <person name="Robertson H.M."/>
            <person name="Feyereisen R."/>
            <person name="Mechler-Hickson A."/>
            <person name="Mathers N."/>
            <person name="Lee C.E."/>
            <person name="Colbourne J.K."/>
            <person name="Biales A."/>
            <person name="Johnston J.S."/>
            <person name="Wellborn G.A."/>
            <person name="Rosendale A.J."/>
            <person name="Cridge A.G."/>
            <person name="Munoz-Torres M.C."/>
            <person name="Bain P.A."/>
            <person name="Manny A.R."/>
            <person name="Major K.M."/>
            <person name="Lambert F.N."/>
            <person name="Vulpe C.D."/>
            <person name="Tuck P."/>
            <person name="Blalock B.J."/>
            <person name="Lin Y.-Y."/>
            <person name="Smith M.E."/>
            <person name="Ochoa-Acuna H."/>
            <person name="Chen M.-J.M."/>
            <person name="Childers C.P."/>
            <person name="Qu J."/>
            <person name="Dugan S."/>
            <person name="Lee S.L."/>
            <person name="Chao H."/>
            <person name="Dinh H."/>
            <person name="Han Y."/>
            <person name="Doddapaneni H."/>
            <person name="Worley K.C."/>
            <person name="Muzny D.M."/>
            <person name="Gibbs R.A."/>
            <person name="Richards S."/>
        </authorList>
    </citation>
    <scope>NUCLEOTIDE SEQUENCE</scope>
    <source>
        <strain evidence="1">HAZT.00-mixed</strain>
        <tissue evidence="1">Whole organism</tissue>
    </source>
</reference>
<reference evidence="1" key="2">
    <citation type="journal article" date="2018" name="Environ. Sci. Technol.">
        <title>The Toxicogenome of Hyalella azteca: A Model for Sediment Ecotoxicology and Evolutionary Toxicology.</title>
        <authorList>
            <person name="Poynton H.C."/>
            <person name="Hasenbein S."/>
            <person name="Benoit J.B."/>
            <person name="Sepulveda M.S."/>
            <person name="Poelchau M.F."/>
            <person name="Hughes D.S.T."/>
            <person name="Murali S.C."/>
            <person name="Chen S."/>
            <person name="Glastad K.M."/>
            <person name="Goodisman M.A.D."/>
            <person name="Werren J.H."/>
            <person name="Vineis J.H."/>
            <person name="Bowen J.L."/>
            <person name="Friedrich M."/>
            <person name="Jones J."/>
            <person name="Robertson H.M."/>
            <person name="Feyereisen R."/>
            <person name="Mechler-Hickson A."/>
            <person name="Mathers N."/>
            <person name="Lee C.E."/>
            <person name="Colbourne J.K."/>
            <person name="Biales A."/>
            <person name="Johnston J.S."/>
            <person name="Wellborn G.A."/>
            <person name="Rosendale A.J."/>
            <person name="Cridge A.G."/>
            <person name="Munoz-Torres M.C."/>
            <person name="Bain P.A."/>
            <person name="Manny A.R."/>
            <person name="Major K.M."/>
            <person name="Lambert F.N."/>
            <person name="Vulpe C.D."/>
            <person name="Tuck P."/>
            <person name="Blalock B.J."/>
            <person name="Lin Y.Y."/>
            <person name="Smith M.E."/>
            <person name="Ochoa-Acuna H."/>
            <person name="Chen M.M."/>
            <person name="Childers C.P."/>
            <person name="Qu J."/>
            <person name="Dugan S."/>
            <person name="Lee S.L."/>
            <person name="Chao H."/>
            <person name="Dinh H."/>
            <person name="Han Y."/>
            <person name="Doddapaneni H."/>
            <person name="Worley K.C."/>
            <person name="Muzny D.M."/>
            <person name="Gibbs R.A."/>
            <person name="Richards S."/>
        </authorList>
    </citation>
    <scope>NUCLEOTIDE SEQUENCE</scope>
    <source>
        <strain evidence="1">HAZT.00-mixed</strain>
        <tissue evidence="1">Whole organism</tissue>
    </source>
</reference>
<comment type="caution">
    <text evidence="1">The sequence shown here is derived from an EMBL/GenBank/DDBJ whole genome shotgun (WGS) entry which is preliminary data.</text>
</comment>
<dbReference type="GO" id="GO:0051726">
    <property type="term" value="P:regulation of cell cycle"/>
    <property type="evidence" value="ECO:0007669"/>
    <property type="project" value="InterPro"/>
</dbReference>
<dbReference type="InterPro" id="IPR039596">
    <property type="entry name" value="GAS1"/>
</dbReference>
<dbReference type="EMBL" id="JQDR03001071">
    <property type="protein sequence ID" value="KAA0203692.1"/>
    <property type="molecule type" value="Genomic_DNA"/>
</dbReference>
<dbReference type="AlphaFoldDB" id="A0A6A0HD82"/>
<evidence type="ECO:0008006" key="2">
    <source>
        <dbReference type="Google" id="ProtNLM"/>
    </source>
</evidence>
<dbReference type="OrthoDB" id="5950623at2759"/>
<dbReference type="PANTHER" id="PTHR16840:SF3">
    <property type="entry name" value="GROWTH ARREST-SPECIFIC PROTEIN 1"/>
    <property type="match status" value="1"/>
</dbReference>
<proteinExistence type="predicted"/>
<dbReference type="PANTHER" id="PTHR16840">
    <property type="entry name" value="GROWTH ARREST-SPECIFIC PROTEIN 1"/>
    <property type="match status" value="1"/>
</dbReference>
<reference evidence="1" key="1">
    <citation type="submission" date="2014-08" db="EMBL/GenBank/DDBJ databases">
        <authorList>
            <person name="Murali S."/>
            <person name="Richards S."/>
            <person name="Bandaranaike D."/>
            <person name="Bellair M."/>
            <person name="Blankenburg K."/>
            <person name="Chao H."/>
            <person name="Dinh H."/>
            <person name="Doddapaneni H."/>
            <person name="Dugan-Rocha S."/>
            <person name="Elkadiri S."/>
            <person name="Gnanaolivu R."/>
            <person name="Hughes D."/>
            <person name="Lee S."/>
            <person name="Li M."/>
            <person name="Ming W."/>
            <person name="Munidasa M."/>
            <person name="Muniz J."/>
            <person name="Nguyen L."/>
            <person name="Osuji N."/>
            <person name="Pu L.-L."/>
            <person name="Puazo M."/>
            <person name="Skinner E."/>
            <person name="Qu C."/>
            <person name="Quiroz J."/>
            <person name="Raj R."/>
            <person name="Weissenberger G."/>
            <person name="Xin Y."/>
            <person name="Zou X."/>
            <person name="Han Y."/>
            <person name="Worley K."/>
            <person name="Muzny D."/>
            <person name="Gibbs R."/>
        </authorList>
    </citation>
    <scope>NUCLEOTIDE SEQUENCE</scope>
    <source>
        <strain evidence="1">HAZT.00-mixed</strain>
        <tissue evidence="1">Whole organism</tissue>
    </source>
</reference>
<accession>A0A6A0HD82</accession>
<evidence type="ECO:0000313" key="1">
    <source>
        <dbReference type="EMBL" id="KAA0203692.1"/>
    </source>
</evidence>
<protein>
    <recommendedName>
        <fullName evidence="2">GDNF/GAS1 domain-containing protein</fullName>
    </recommendedName>
</protein>
<name>A0A6A0HD82_HYAAZ</name>
<sequence>MDNYVRRGASCVFRRNGLPRAMLSDLSGVFSCHTKDNARLSRRQMDALHHFSATTSKKLCSSLLNLHKCAGSCHCHVLCHAVNTFLRSTPRVCSVMDQRQEIRIRGDLGIFSNANRIKTMCYHRSTNVVFRKFSRKHECKVVNDNLKNNSAEADFSYPLNSTLAFARFSDANSTSPKVPDSCEVSNIKCALRSGCGMALQCACSDQFCEDTKARLEVCREEVLRLQAHYGEYSCRLAHLLCTADTRCATAIAYYDKFCRRMFSGRSCSARCNNSISILQRQEKAARLEACECDGSEPFDCHNIKKNMARLCFHKLSEEEKQQEEEETNEIDTSRLGDKSRAATACLSLLLFAAVGVASMAQATSWRVYTRNGLY</sequence>
<gene>
    <name evidence="1" type="ORF">HAZT_HAZT006458</name>
</gene>
<organism evidence="1">
    <name type="scientific">Hyalella azteca</name>
    <name type="common">Amphipod</name>
    <dbReference type="NCBI Taxonomy" id="294128"/>
    <lineage>
        <taxon>Eukaryota</taxon>
        <taxon>Metazoa</taxon>
        <taxon>Ecdysozoa</taxon>
        <taxon>Arthropoda</taxon>
        <taxon>Crustacea</taxon>
        <taxon>Multicrustacea</taxon>
        <taxon>Malacostraca</taxon>
        <taxon>Eumalacostraca</taxon>
        <taxon>Peracarida</taxon>
        <taxon>Amphipoda</taxon>
        <taxon>Senticaudata</taxon>
        <taxon>Talitrida</taxon>
        <taxon>Talitroidea</taxon>
        <taxon>Hyalellidae</taxon>
        <taxon>Hyalella</taxon>
    </lineage>
</organism>
<dbReference type="Proteomes" id="UP000711488">
    <property type="component" value="Unassembled WGS sequence"/>
</dbReference>